<evidence type="ECO:0000313" key="2">
    <source>
        <dbReference type="EMBL" id="QBK04614.1"/>
    </source>
</evidence>
<name>A0A4P6UJK3_9BURK</name>
<dbReference type="InterPro" id="IPR021727">
    <property type="entry name" value="DUF3299"/>
</dbReference>
<sequence>MRRMLSLLTLASVLSPLAGRAYQGDPPPVVPPFKGDYQVTRWVDLVPKDWDPYASFDDLKKDGGKALAFNDTSPQAMELLDKIRQIWDNAPTNPALNGALTRLPGYVVPLEEGRQGLKEFLLVPYFGACIHTPPPPANQIVHVVLDKPVPGVRSMDAVWVVGTLKTTRRGSDMGVSGYQLRATALAPYQR</sequence>
<accession>A0A4P6UJK3</accession>
<protein>
    <submittedName>
        <fullName evidence="2">DUF3299 domain-containing protein</fullName>
    </submittedName>
</protein>
<reference evidence="2 3" key="1">
    <citation type="submission" date="2018-07" db="EMBL/GenBank/DDBJ databases">
        <title>Exploring interactions and the metabolic potential of the ultra-small soil bacteria Hylemonella gracilis.</title>
        <authorList>
            <person name="Tyc O."/>
            <person name="Kulkarni P."/>
            <person name="Gawehns F."/>
            <person name="Hundscheid M."/>
            <person name="Zweers H."/>
            <person name="Garbeva P."/>
        </authorList>
    </citation>
    <scope>NUCLEOTIDE SEQUENCE [LARGE SCALE GENOMIC DNA]</scope>
    <source>
        <strain evidence="2 3">NS1</strain>
    </source>
</reference>
<proteinExistence type="predicted"/>
<feature type="chain" id="PRO_5020912496" evidence="1">
    <location>
        <begin position="21"/>
        <end position="190"/>
    </location>
</feature>
<dbReference type="OrthoDB" id="9784998at2"/>
<organism evidence="2 3">
    <name type="scientific">Hylemonella gracilis</name>
    <dbReference type="NCBI Taxonomy" id="80880"/>
    <lineage>
        <taxon>Bacteria</taxon>
        <taxon>Pseudomonadati</taxon>
        <taxon>Pseudomonadota</taxon>
        <taxon>Betaproteobacteria</taxon>
        <taxon>Burkholderiales</taxon>
        <taxon>Comamonadaceae</taxon>
        <taxon>Hylemonella</taxon>
    </lineage>
</organism>
<dbReference type="KEGG" id="hgr:DW355_07320"/>
<dbReference type="Pfam" id="PF11736">
    <property type="entry name" value="DUF3299"/>
    <property type="match status" value="1"/>
</dbReference>
<dbReference type="Gene3D" id="2.40.50.870">
    <property type="entry name" value="Protein of unknown function (DUF3299)"/>
    <property type="match status" value="1"/>
</dbReference>
<evidence type="ECO:0000256" key="1">
    <source>
        <dbReference type="SAM" id="SignalP"/>
    </source>
</evidence>
<gene>
    <name evidence="2" type="ORF">DW355_07320</name>
</gene>
<dbReference type="AlphaFoldDB" id="A0A4P6UJK3"/>
<dbReference type="Proteomes" id="UP000292939">
    <property type="component" value="Chromosome"/>
</dbReference>
<feature type="signal peptide" evidence="1">
    <location>
        <begin position="1"/>
        <end position="20"/>
    </location>
</feature>
<dbReference type="EMBL" id="CP031395">
    <property type="protein sequence ID" value="QBK04614.1"/>
    <property type="molecule type" value="Genomic_DNA"/>
</dbReference>
<evidence type="ECO:0000313" key="3">
    <source>
        <dbReference type="Proteomes" id="UP000292939"/>
    </source>
</evidence>
<keyword evidence="1" id="KW-0732">Signal</keyword>